<proteinExistence type="predicted"/>
<dbReference type="AlphaFoldDB" id="K9DIU1"/>
<reference evidence="1 2" key="1">
    <citation type="submission" date="2012-09" db="EMBL/GenBank/DDBJ databases">
        <title>The Genome Sequence of Massilia timonae CCUG 45783.</title>
        <authorList>
            <consortium name="The Broad Institute Genome Sequencing Platform"/>
            <person name="Earl A."/>
            <person name="Ward D."/>
            <person name="Feldgarden M."/>
            <person name="Gevers D."/>
            <person name="Huys G."/>
            <person name="Walker B."/>
            <person name="Young S.K."/>
            <person name="Zeng Q."/>
            <person name="Gargeya S."/>
            <person name="Fitzgerald M."/>
            <person name="Haas B."/>
            <person name="Abouelleil A."/>
            <person name="Alvarado L."/>
            <person name="Arachchi H.M."/>
            <person name="Berlin A.M."/>
            <person name="Chapman S.B."/>
            <person name="Goldberg J."/>
            <person name="Griggs A."/>
            <person name="Gujja S."/>
            <person name="Hansen M."/>
            <person name="Howarth C."/>
            <person name="Imamovic A."/>
            <person name="Larimer J."/>
            <person name="McCowen C."/>
            <person name="Montmayeur A."/>
            <person name="Murphy C."/>
            <person name="Neiman D."/>
            <person name="Pearson M."/>
            <person name="Priest M."/>
            <person name="Roberts A."/>
            <person name="Saif S."/>
            <person name="Shea T."/>
            <person name="Sisk P."/>
            <person name="Sykes S."/>
            <person name="Wortman J."/>
            <person name="Nusbaum C."/>
            <person name="Birren B."/>
        </authorList>
    </citation>
    <scope>NUCLEOTIDE SEQUENCE [LARGE SCALE GENOMIC DNA]</scope>
    <source>
        <strain evidence="1 2">CCUG 45783</strain>
    </source>
</reference>
<gene>
    <name evidence="1" type="ORF">HMPREF9710_00372</name>
</gene>
<sequence length="103" mass="11373">MVVEITLIALVVKALSCLPTRNEGPARNEPCPERIELIPVLDGDGEIHVVCRTPGGKSEYMGEQDIACRRAYKHIIDLFGLRFFCHGAKDVDRDIIDGPVSPD</sequence>
<keyword evidence="2" id="KW-1185">Reference proteome</keyword>
<accession>K9DIU1</accession>
<name>K9DIU1_9BURK</name>
<dbReference type="Proteomes" id="UP000009874">
    <property type="component" value="Unassembled WGS sequence"/>
</dbReference>
<dbReference type="HOGENOM" id="CLU_2260396_0_0_4"/>
<organism evidence="1 2">
    <name type="scientific">Massilia timonae CCUG 45783</name>
    <dbReference type="NCBI Taxonomy" id="883126"/>
    <lineage>
        <taxon>Bacteria</taxon>
        <taxon>Pseudomonadati</taxon>
        <taxon>Pseudomonadota</taxon>
        <taxon>Betaproteobacteria</taxon>
        <taxon>Burkholderiales</taxon>
        <taxon>Oxalobacteraceae</taxon>
        <taxon>Telluria group</taxon>
        <taxon>Massilia</taxon>
    </lineage>
</organism>
<evidence type="ECO:0000313" key="1">
    <source>
        <dbReference type="EMBL" id="EKU84213.1"/>
    </source>
</evidence>
<evidence type="ECO:0000313" key="2">
    <source>
        <dbReference type="Proteomes" id="UP000009874"/>
    </source>
</evidence>
<protein>
    <submittedName>
        <fullName evidence="1">Uncharacterized protein</fullName>
    </submittedName>
</protein>
<comment type="caution">
    <text evidence="1">The sequence shown here is derived from an EMBL/GenBank/DDBJ whole genome shotgun (WGS) entry which is preliminary data.</text>
</comment>
<dbReference type="EMBL" id="AGZI01000007">
    <property type="protein sequence ID" value="EKU84213.1"/>
    <property type="molecule type" value="Genomic_DNA"/>
</dbReference>